<dbReference type="GeneID" id="93381076"/>
<dbReference type="AlphaFoldDB" id="A0A1N2CW61"/>
<comment type="caution">
    <text evidence="2">The sequence shown here is derived from an EMBL/GenBank/DDBJ whole genome shotgun (WGS) entry which is preliminary data.</text>
</comment>
<reference evidence="3 4" key="1">
    <citation type="submission" date="2016-11" db="EMBL/GenBank/DDBJ databases">
        <authorList>
            <consortium name="Pathogen Informatics"/>
        </authorList>
    </citation>
    <scope>NUCLEOTIDE SEQUENCE [LARGE SCALE GENOMIC DNA]</scope>
    <source>
        <strain evidence="1 4">104</strain>
        <strain evidence="2 3">696</strain>
    </source>
</reference>
<gene>
    <name evidence="1" type="ORF">SAMEA2070301_00625</name>
    <name evidence="2" type="ORF">SAMEA2152244_00563</name>
</gene>
<dbReference type="EMBL" id="FSHM01000001">
    <property type="protein sequence ID" value="SIA22626.1"/>
    <property type="molecule type" value="Genomic_DNA"/>
</dbReference>
<name>A0A1N2CW61_9MYCO</name>
<evidence type="ECO:0000313" key="4">
    <source>
        <dbReference type="Proteomes" id="UP000185210"/>
    </source>
</evidence>
<dbReference type="EMBL" id="FSQE01000001">
    <property type="protein sequence ID" value="SIL94813.1"/>
    <property type="molecule type" value="Genomic_DNA"/>
</dbReference>
<sequence>MPSNVLAAEDGLMSESNTVPPWVNKVVRGVLRSPLHPVLSGNIALFTFTGRKSGKEYNVAATYVRDGDVLTIFTDRTWAKNLRDGRPVTALVRGKRLEGTAELATGPQIAGPLTELLLRVPRDAKYHNVRRDPDGSLNPSDINRAAARESMVTIRLT</sequence>
<dbReference type="InterPro" id="IPR012349">
    <property type="entry name" value="Split_barrel_FMN-bd"/>
</dbReference>
<dbReference type="RefSeq" id="WP_005086355.1">
    <property type="nucleotide sequence ID" value="NZ_AP028613.1"/>
</dbReference>
<evidence type="ECO:0000313" key="2">
    <source>
        <dbReference type="EMBL" id="SIL94813.1"/>
    </source>
</evidence>
<evidence type="ECO:0000313" key="3">
    <source>
        <dbReference type="Proteomes" id="UP000184831"/>
    </source>
</evidence>
<dbReference type="Proteomes" id="UP000185210">
    <property type="component" value="Unassembled WGS sequence"/>
</dbReference>
<proteinExistence type="predicted"/>
<accession>A0A1N2CW61</accession>
<protein>
    <submittedName>
        <fullName evidence="2">Deazaflavin-dependent oxidoreductase, nitroreductase family</fullName>
    </submittedName>
</protein>
<evidence type="ECO:0000313" key="1">
    <source>
        <dbReference type="EMBL" id="SIA22626.1"/>
    </source>
</evidence>
<dbReference type="Gene3D" id="2.30.110.10">
    <property type="entry name" value="Electron Transport, Fmn-binding Protein, Chain A"/>
    <property type="match status" value="1"/>
</dbReference>
<dbReference type="Proteomes" id="UP000184831">
    <property type="component" value="Unassembled WGS sequence"/>
</dbReference>
<organism evidence="2 3">
    <name type="scientific">Mycobacteroides abscessus subsp. abscessus</name>
    <dbReference type="NCBI Taxonomy" id="1185650"/>
    <lineage>
        <taxon>Bacteria</taxon>
        <taxon>Bacillati</taxon>
        <taxon>Actinomycetota</taxon>
        <taxon>Actinomycetes</taxon>
        <taxon>Mycobacteriales</taxon>
        <taxon>Mycobacteriaceae</taxon>
        <taxon>Mycobacteroides</taxon>
        <taxon>Mycobacteroides abscessus</taxon>
    </lineage>
</organism>